<protein>
    <submittedName>
        <fullName evidence="1">Uncharacterized protein</fullName>
    </submittedName>
</protein>
<dbReference type="EMBL" id="CACVAR010000201">
    <property type="protein sequence ID" value="CAA6810498.1"/>
    <property type="molecule type" value="Genomic_DNA"/>
</dbReference>
<organism evidence="1">
    <name type="scientific">uncultured Sulfurovum sp</name>
    <dbReference type="NCBI Taxonomy" id="269237"/>
    <lineage>
        <taxon>Bacteria</taxon>
        <taxon>Pseudomonadati</taxon>
        <taxon>Campylobacterota</taxon>
        <taxon>Epsilonproteobacteria</taxon>
        <taxon>Campylobacterales</taxon>
        <taxon>Sulfurovaceae</taxon>
        <taxon>Sulfurovum</taxon>
        <taxon>environmental samples</taxon>
    </lineage>
</organism>
<evidence type="ECO:0000313" key="1">
    <source>
        <dbReference type="EMBL" id="CAA6810498.1"/>
    </source>
</evidence>
<name>A0A6S6SK22_9BACT</name>
<reference evidence="1" key="1">
    <citation type="submission" date="2020-01" db="EMBL/GenBank/DDBJ databases">
        <authorList>
            <person name="Meier V. D."/>
            <person name="Meier V D."/>
        </authorList>
    </citation>
    <scope>NUCLEOTIDE SEQUENCE</scope>
    <source>
        <strain evidence="1">HLG_WM_MAG_03</strain>
    </source>
</reference>
<gene>
    <name evidence="1" type="ORF">HELGO_WM16093</name>
</gene>
<dbReference type="AlphaFoldDB" id="A0A6S6SK22"/>
<sequence length="137" mass="14886">MIRITKNTTNDVVFTLNEKTTLSGAKYLLAVYNNQSFETKVVRLTGDTSNNIIRYNSFPITEASTDDLDNGQVNLIAGTYDYSAYQTIGSDLSLTAATTTIVERGKLIVTGESNATGGTQIIVGEIDNDNTIYTIVE</sequence>
<proteinExistence type="predicted"/>
<accession>A0A6S6SK22</accession>